<proteinExistence type="predicted"/>
<reference evidence="2 3" key="1">
    <citation type="journal article" date="2019" name="J. Hered.">
        <title>An Improved Genome Assembly for Drosophila navojoa, the Basal Species in the mojavensis Cluster.</title>
        <authorList>
            <person name="Vanderlinde T."/>
            <person name="Dupim E.G."/>
            <person name="Nazario-Yepiz N.O."/>
            <person name="Carvalho A.B."/>
        </authorList>
    </citation>
    <scope>NUCLEOTIDE SEQUENCE [LARGE SCALE GENOMIC DNA]</scope>
    <source>
        <strain evidence="2">Navoj_Jal97</strain>
        <tissue evidence="2">Whole organism</tissue>
    </source>
</reference>
<dbReference type="EMBL" id="LSRL02002795">
    <property type="protein sequence ID" value="TDG38583.1"/>
    <property type="molecule type" value="Genomic_DNA"/>
</dbReference>
<feature type="region of interest" description="Disordered" evidence="1">
    <location>
        <begin position="71"/>
        <end position="121"/>
    </location>
</feature>
<keyword evidence="3" id="KW-1185">Reference proteome</keyword>
<evidence type="ECO:0000256" key="1">
    <source>
        <dbReference type="SAM" id="MobiDB-lite"/>
    </source>
</evidence>
<dbReference type="AlphaFoldDB" id="A0A484AP78"/>
<evidence type="ECO:0000313" key="3">
    <source>
        <dbReference type="Proteomes" id="UP000295192"/>
    </source>
</evidence>
<name>A0A484AP78_DRONA</name>
<feature type="compositionally biased region" description="Polar residues" evidence="1">
    <location>
        <begin position="16"/>
        <end position="52"/>
    </location>
</feature>
<sequence length="121" mass="12625">RTQLSVPASRLIKRSASASPIRSGKPQTTSTYKRSPIATRSTSKPASPIPNMSLSDFISSADRLIKLESRMSITRRLSNPTGSGQSPLGGTEQQCDLCSKALDQGAGRRLSPSTGGHGGAG</sequence>
<gene>
    <name evidence="2" type="ORF">AWZ03_014995</name>
</gene>
<accession>A0A484AP78</accession>
<dbReference type="Proteomes" id="UP000295192">
    <property type="component" value="Unassembled WGS sequence"/>
</dbReference>
<feature type="non-terminal residue" evidence="2">
    <location>
        <position position="1"/>
    </location>
</feature>
<organism evidence="2 3">
    <name type="scientific">Drosophila navojoa</name>
    <name type="common">Fruit fly</name>
    <dbReference type="NCBI Taxonomy" id="7232"/>
    <lineage>
        <taxon>Eukaryota</taxon>
        <taxon>Metazoa</taxon>
        <taxon>Ecdysozoa</taxon>
        <taxon>Arthropoda</taxon>
        <taxon>Hexapoda</taxon>
        <taxon>Insecta</taxon>
        <taxon>Pterygota</taxon>
        <taxon>Neoptera</taxon>
        <taxon>Endopterygota</taxon>
        <taxon>Diptera</taxon>
        <taxon>Brachycera</taxon>
        <taxon>Muscomorpha</taxon>
        <taxon>Ephydroidea</taxon>
        <taxon>Drosophilidae</taxon>
        <taxon>Drosophila</taxon>
    </lineage>
</organism>
<feature type="compositionally biased region" description="Polar residues" evidence="1">
    <location>
        <begin position="71"/>
        <end position="96"/>
    </location>
</feature>
<comment type="caution">
    <text evidence="2">The sequence shown here is derived from an EMBL/GenBank/DDBJ whole genome shotgun (WGS) entry which is preliminary data.</text>
</comment>
<protein>
    <submittedName>
        <fullName evidence="2">Uncharacterized protein</fullName>
    </submittedName>
</protein>
<feature type="region of interest" description="Disordered" evidence="1">
    <location>
        <begin position="1"/>
        <end position="52"/>
    </location>
</feature>
<evidence type="ECO:0000313" key="2">
    <source>
        <dbReference type="EMBL" id="TDG38583.1"/>
    </source>
</evidence>